<evidence type="ECO:0000256" key="13">
    <source>
        <dbReference type="SAM" id="Phobius"/>
    </source>
</evidence>
<evidence type="ECO:0000256" key="2">
    <source>
        <dbReference type="ARBA" id="ARBA00008834"/>
    </source>
</evidence>
<keyword evidence="13" id="KW-0812">Transmembrane</keyword>
<keyword evidence="4" id="KW-0134">Cell wall</keyword>
<evidence type="ECO:0000256" key="7">
    <source>
        <dbReference type="ARBA" id="ARBA00022801"/>
    </source>
</evidence>
<feature type="active site" evidence="11">
    <location>
        <position position="300"/>
    </location>
</feature>
<keyword evidence="5" id="KW-0964">Secreted</keyword>
<dbReference type="GO" id="GO:0009901">
    <property type="term" value="P:anther dehiscence"/>
    <property type="evidence" value="ECO:0007669"/>
    <property type="project" value="UniProtKB-ARBA"/>
</dbReference>
<proteinExistence type="inferred from homology"/>
<evidence type="ECO:0000256" key="12">
    <source>
        <dbReference type="RuleBase" id="RU361169"/>
    </source>
</evidence>
<sequence length="483" mass="52964">MAPQNSAFSNILFSIVLIFILCYNSYCCRGGTTTTSLDLHPTNEKPSDSNNEQGEILRFGGINNGHTKVSAKRMMSVADFGAKGDGKTDDSKAFLKAWKKACSSKNAVDLVIPKKKNYRLKPATFKGPCKSNITVKIDGAIEASADRSDYKRDVRHWIIFKKIQNLVVEGDGTIDGNGNIWWKNSCKINKSLPCTHAPTCFNDDEQALTFKECNNLTVENITIKDAQQMHLSFQKCLNVEARNLVVTAPEKSPNTDGIHVTGTQNIKIINSVIGTGDDCISIVSGSRNVQATNTTCGPGHGISIGSLGTGNSEAHVSDVMVDTAILNGTTNGVRIKTWQGGSGNANNMSFQNIVMYNVKNPIIIDQNYCDQDDPCDEQKSAVQITDITYKNITGTSASEVAVYFDCSKNYPCQHIVLQDINLVRDEDGKTAKASCKNVKLTQVGKVSPGCSRDLKEWFLKSTEEEEEKEEDIGHDQVVYYTDH</sequence>
<keyword evidence="8 12" id="KW-0326">Glycosidase</keyword>
<evidence type="ECO:0000256" key="10">
    <source>
        <dbReference type="ARBA" id="ARBA00034074"/>
    </source>
</evidence>
<name>A0AAD4SKP8_9MAGN</name>
<evidence type="ECO:0000256" key="3">
    <source>
        <dbReference type="ARBA" id="ARBA00012736"/>
    </source>
</evidence>
<dbReference type="InterPro" id="IPR011050">
    <property type="entry name" value="Pectin_lyase_fold/virulence"/>
</dbReference>
<evidence type="ECO:0000256" key="11">
    <source>
        <dbReference type="PROSITE-ProRule" id="PRU10052"/>
    </source>
</evidence>
<keyword evidence="9" id="KW-0961">Cell wall biogenesis/degradation</keyword>
<evidence type="ECO:0000256" key="4">
    <source>
        <dbReference type="ARBA" id="ARBA00022512"/>
    </source>
</evidence>
<keyword evidence="6" id="KW-0732">Signal</keyword>
<evidence type="ECO:0000256" key="6">
    <source>
        <dbReference type="ARBA" id="ARBA00022729"/>
    </source>
</evidence>
<evidence type="ECO:0000313" key="15">
    <source>
        <dbReference type="Proteomes" id="UP001202328"/>
    </source>
</evidence>
<dbReference type="PROSITE" id="PS00502">
    <property type="entry name" value="POLYGALACTURONASE"/>
    <property type="match status" value="1"/>
</dbReference>
<dbReference type="Gene3D" id="2.160.20.10">
    <property type="entry name" value="Single-stranded right-handed beta-helix, Pectin lyase-like"/>
    <property type="match status" value="1"/>
</dbReference>
<feature type="transmembrane region" description="Helical" evidence="13">
    <location>
        <begin position="7"/>
        <end position="26"/>
    </location>
</feature>
<accession>A0AAD4SKP8</accession>
<dbReference type="GO" id="GO:0004650">
    <property type="term" value="F:polygalacturonase activity"/>
    <property type="evidence" value="ECO:0007669"/>
    <property type="project" value="UniProtKB-EC"/>
</dbReference>
<keyword evidence="13" id="KW-1133">Transmembrane helix</keyword>
<dbReference type="AlphaFoldDB" id="A0AAD4SKP8"/>
<dbReference type="PANTHER" id="PTHR31375">
    <property type="match status" value="1"/>
</dbReference>
<dbReference type="InterPro" id="IPR012334">
    <property type="entry name" value="Pectin_lyas_fold"/>
</dbReference>
<dbReference type="Pfam" id="PF00295">
    <property type="entry name" value="Glyco_hydro_28"/>
    <property type="match status" value="1"/>
</dbReference>
<dbReference type="Proteomes" id="UP001202328">
    <property type="component" value="Unassembled WGS sequence"/>
</dbReference>
<keyword evidence="13" id="KW-0472">Membrane</keyword>
<comment type="subcellular location">
    <subcellularLocation>
        <location evidence="1">Secreted</location>
        <location evidence="1">Cell wall</location>
    </subcellularLocation>
</comment>
<gene>
    <name evidence="14" type="ORF">MKW98_012924</name>
</gene>
<comment type="similarity">
    <text evidence="2 12">Belongs to the glycosyl hydrolase 28 family.</text>
</comment>
<dbReference type="GO" id="GO:0009830">
    <property type="term" value="P:cell wall modification involved in abscission"/>
    <property type="evidence" value="ECO:0007669"/>
    <property type="project" value="UniProtKB-ARBA"/>
</dbReference>
<evidence type="ECO:0000313" key="14">
    <source>
        <dbReference type="EMBL" id="KAI3909187.1"/>
    </source>
</evidence>
<protein>
    <recommendedName>
        <fullName evidence="3">endo-polygalacturonase</fullName>
        <ecNumber evidence="3">3.2.1.15</ecNumber>
    </recommendedName>
</protein>
<organism evidence="14 15">
    <name type="scientific">Papaver atlanticum</name>
    <dbReference type="NCBI Taxonomy" id="357466"/>
    <lineage>
        <taxon>Eukaryota</taxon>
        <taxon>Viridiplantae</taxon>
        <taxon>Streptophyta</taxon>
        <taxon>Embryophyta</taxon>
        <taxon>Tracheophyta</taxon>
        <taxon>Spermatophyta</taxon>
        <taxon>Magnoliopsida</taxon>
        <taxon>Ranunculales</taxon>
        <taxon>Papaveraceae</taxon>
        <taxon>Papaveroideae</taxon>
        <taxon>Papaver</taxon>
    </lineage>
</organism>
<dbReference type="SUPFAM" id="SSF51126">
    <property type="entry name" value="Pectin lyase-like"/>
    <property type="match status" value="1"/>
</dbReference>
<evidence type="ECO:0000256" key="1">
    <source>
        <dbReference type="ARBA" id="ARBA00004191"/>
    </source>
</evidence>
<dbReference type="EC" id="3.2.1.15" evidence="3"/>
<reference evidence="14" key="1">
    <citation type="submission" date="2022-04" db="EMBL/GenBank/DDBJ databases">
        <title>A functionally conserved STORR gene fusion in Papaver species that diverged 16.8 million years ago.</title>
        <authorList>
            <person name="Catania T."/>
        </authorList>
    </citation>
    <scope>NUCLEOTIDE SEQUENCE</scope>
    <source>
        <strain evidence="14">S-188037</strain>
    </source>
</reference>
<evidence type="ECO:0000256" key="9">
    <source>
        <dbReference type="ARBA" id="ARBA00023316"/>
    </source>
</evidence>
<comment type="caution">
    <text evidence="14">The sequence shown here is derived from an EMBL/GenBank/DDBJ whole genome shotgun (WGS) entry which is preliminary data.</text>
</comment>
<dbReference type="EMBL" id="JAJJMB010010359">
    <property type="protein sequence ID" value="KAI3909187.1"/>
    <property type="molecule type" value="Genomic_DNA"/>
</dbReference>
<evidence type="ECO:0000256" key="5">
    <source>
        <dbReference type="ARBA" id="ARBA00022525"/>
    </source>
</evidence>
<keyword evidence="7 12" id="KW-0378">Hydrolase</keyword>
<dbReference type="FunFam" id="2.160.20.10:FF:000028">
    <property type="entry name" value="Polygalacturonase QRT2"/>
    <property type="match status" value="1"/>
</dbReference>
<dbReference type="GO" id="GO:0010047">
    <property type="term" value="P:fruit dehiscence"/>
    <property type="evidence" value="ECO:0007669"/>
    <property type="project" value="UniProtKB-ARBA"/>
</dbReference>
<evidence type="ECO:0000256" key="8">
    <source>
        <dbReference type="ARBA" id="ARBA00023295"/>
    </source>
</evidence>
<keyword evidence="15" id="KW-1185">Reference proteome</keyword>
<dbReference type="GO" id="GO:0005975">
    <property type="term" value="P:carbohydrate metabolic process"/>
    <property type="evidence" value="ECO:0007669"/>
    <property type="project" value="InterPro"/>
</dbReference>
<comment type="catalytic activity">
    <reaction evidence="10">
        <text>(1,4-alpha-D-galacturonosyl)n+m + H2O = (1,4-alpha-D-galacturonosyl)n + (1,4-alpha-D-galacturonosyl)m.</text>
        <dbReference type="EC" id="3.2.1.15"/>
    </reaction>
</comment>
<dbReference type="InterPro" id="IPR000743">
    <property type="entry name" value="Glyco_hydro_28"/>
</dbReference>